<evidence type="ECO:0000256" key="12">
    <source>
        <dbReference type="ARBA" id="ARBA00023268"/>
    </source>
</evidence>
<dbReference type="InterPro" id="IPR035937">
    <property type="entry name" value="FPG_N"/>
</dbReference>
<dbReference type="Gene3D" id="3.20.190.10">
    <property type="entry name" value="MutM-like, N-terminal"/>
    <property type="match status" value="1"/>
</dbReference>
<proteinExistence type="inferred from homology"/>
<keyword evidence="10" id="KW-0234">DNA repair</keyword>
<evidence type="ECO:0000256" key="8">
    <source>
        <dbReference type="ARBA" id="ARBA00022833"/>
    </source>
</evidence>
<gene>
    <name evidence="17" type="primary">nei</name>
    <name evidence="17" type="ORF">GCM10011512_16450</name>
</gene>
<dbReference type="PROSITE" id="PS51068">
    <property type="entry name" value="FPG_CAT"/>
    <property type="match status" value="1"/>
</dbReference>
<dbReference type="EC" id="4.2.99.18" evidence="3"/>
<dbReference type="InterPro" id="IPR012319">
    <property type="entry name" value="FPG_cat"/>
</dbReference>
<comment type="cofactor">
    <cofactor evidence="1">
        <name>Zn(2+)</name>
        <dbReference type="ChEBI" id="CHEBI:29105"/>
    </cofactor>
</comment>
<reference evidence="18" key="1">
    <citation type="journal article" date="2019" name="Int. J. Syst. Evol. Microbiol.">
        <title>The Global Catalogue of Microorganisms (GCM) 10K type strain sequencing project: providing services to taxonomists for standard genome sequencing and annotation.</title>
        <authorList>
            <consortium name="The Broad Institute Genomics Platform"/>
            <consortium name="The Broad Institute Genome Sequencing Center for Infectious Disease"/>
            <person name="Wu L."/>
            <person name="Ma J."/>
        </authorList>
    </citation>
    <scope>NUCLEOTIDE SEQUENCE [LARGE SCALE GENOMIC DNA]</scope>
    <source>
        <strain evidence="18">CGMCC 1.15480</strain>
    </source>
</reference>
<evidence type="ECO:0000256" key="2">
    <source>
        <dbReference type="ARBA" id="ARBA00009409"/>
    </source>
</evidence>
<keyword evidence="11" id="KW-0456">Lyase</keyword>
<keyword evidence="12" id="KW-0511">Multifunctional enzyme</keyword>
<dbReference type="SMART" id="SM00898">
    <property type="entry name" value="Fapy_DNA_glyco"/>
    <property type="match status" value="1"/>
</dbReference>
<keyword evidence="5" id="KW-0227">DNA damage</keyword>
<feature type="domain" description="FPG-type" evidence="15">
    <location>
        <begin position="221"/>
        <end position="260"/>
    </location>
</feature>
<keyword evidence="9" id="KW-0238">DNA-binding</keyword>
<keyword evidence="6 14" id="KW-0863">Zinc-finger</keyword>
<dbReference type="Pfam" id="PF06831">
    <property type="entry name" value="H2TH"/>
    <property type="match status" value="1"/>
</dbReference>
<dbReference type="InterPro" id="IPR000214">
    <property type="entry name" value="Znf_DNA_glyclase/AP_lyase"/>
</dbReference>
<evidence type="ECO:0000313" key="17">
    <source>
        <dbReference type="EMBL" id="GGC90228.1"/>
    </source>
</evidence>
<dbReference type="PANTHER" id="PTHR42697:SF1">
    <property type="entry name" value="ENDONUCLEASE 8"/>
    <property type="match status" value="1"/>
</dbReference>
<evidence type="ECO:0000259" key="15">
    <source>
        <dbReference type="PROSITE" id="PS51066"/>
    </source>
</evidence>
<dbReference type="GO" id="GO:0004519">
    <property type="term" value="F:endonuclease activity"/>
    <property type="evidence" value="ECO:0007669"/>
    <property type="project" value="UniProtKB-KW"/>
</dbReference>
<dbReference type="CDD" id="cd08971">
    <property type="entry name" value="AcNei2_N"/>
    <property type="match status" value="1"/>
</dbReference>
<evidence type="ECO:0000256" key="13">
    <source>
        <dbReference type="ARBA" id="ARBA00023295"/>
    </source>
</evidence>
<evidence type="ECO:0000256" key="4">
    <source>
        <dbReference type="ARBA" id="ARBA00022723"/>
    </source>
</evidence>
<evidence type="ECO:0000313" key="18">
    <source>
        <dbReference type="Proteomes" id="UP000597761"/>
    </source>
</evidence>
<dbReference type="PROSITE" id="PS51066">
    <property type="entry name" value="ZF_FPG_2"/>
    <property type="match status" value="1"/>
</dbReference>
<dbReference type="Pfam" id="PF06827">
    <property type="entry name" value="zf-FPG_IleRS"/>
    <property type="match status" value="1"/>
</dbReference>
<feature type="domain" description="Formamidopyrimidine-DNA glycosylase catalytic" evidence="16">
    <location>
        <begin position="2"/>
        <end position="101"/>
    </location>
</feature>
<keyword evidence="17" id="KW-0540">Nuclease</keyword>
<evidence type="ECO:0000259" key="16">
    <source>
        <dbReference type="PROSITE" id="PS51068"/>
    </source>
</evidence>
<evidence type="ECO:0000256" key="1">
    <source>
        <dbReference type="ARBA" id="ARBA00001947"/>
    </source>
</evidence>
<dbReference type="RefSeq" id="WP_188667864.1">
    <property type="nucleotide sequence ID" value="NZ_BMJI01000008.1"/>
</dbReference>
<dbReference type="Proteomes" id="UP000597761">
    <property type="component" value="Unassembled WGS sequence"/>
</dbReference>
<dbReference type="InterPro" id="IPR010663">
    <property type="entry name" value="Znf_FPG/IleRS"/>
</dbReference>
<comment type="similarity">
    <text evidence="2">Belongs to the FPG family.</text>
</comment>
<sequence>MPEGDTVWRSARNLDRALAGQVLTRCDLRVPSVATVDLTGQTVHGVVSRGKHLLMRIGEQTIHSHLKMEGSWHLYPPQGRWRRPAHSARAVLGTATATAVGFSLGKLEVFPTAQEEEHVGHLGPDLLGPDWDAGEALTRLRAHPGRAVGQALLDQRNLAGIGNIYRCEVCFLTGVHPLTAVADVADLARLVDRAHRLLQLNRESAVAIVTTGNTRRGEENWVYGRTGRPCRRCGTPIVRAEAGNTELDVREYWFCPRCQPVPEHPGDAVVPAAD</sequence>
<dbReference type="PANTHER" id="PTHR42697">
    <property type="entry name" value="ENDONUCLEASE 8"/>
    <property type="match status" value="1"/>
</dbReference>
<protein>
    <recommendedName>
        <fullName evidence="3">DNA-(apurinic or apyrimidinic site) lyase</fullName>
        <ecNumber evidence="3">4.2.99.18</ecNumber>
    </recommendedName>
</protein>
<evidence type="ECO:0000256" key="10">
    <source>
        <dbReference type="ARBA" id="ARBA00023204"/>
    </source>
</evidence>
<dbReference type="SUPFAM" id="SSF81624">
    <property type="entry name" value="N-terminal domain of MutM-like DNA repair proteins"/>
    <property type="match status" value="1"/>
</dbReference>
<dbReference type="SMART" id="SM01232">
    <property type="entry name" value="H2TH"/>
    <property type="match status" value="1"/>
</dbReference>
<keyword evidence="18" id="KW-1185">Reference proteome</keyword>
<evidence type="ECO:0000256" key="14">
    <source>
        <dbReference type="PROSITE-ProRule" id="PRU00391"/>
    </source>
</evidence>
<dbReference type="SUPFAM" id="SSF57716">
    <property type="entry name" value="Glucocorticoid receptor-like (DNA-binding domain)"/>
    <property type="match status" value="1"/>
</dbReference>
<dbReference type="InterPro" id="IPR015886">
    <property type="entry name" value="H2TH_FPG"/>
</dbReference>
<evidence type="ECO:0000256" key="3">
    <source>
        <dbReference type="ARBA" id="ARBA00012720"/>
    </source>
</evidence>
<dbReference type="InterPro" id="IPR010979">
    <property type="entry name" value="Ribosomal_uS13-like_H2TH"/>
</dbReference>
<dbReference type="EMBL" id="BMJI01000008">
    <property type="protein sequence ID" value="GGC90228.1"/>
    <property type="molecule type" value="Genomic_DNA"/>
</dbReference>
<evidence type="ECO:0000256" key="5">
    <source>
        <dbReference type="ARBA" id="ARBA00022763"/>
    </source>
</evidence>
<accession>A0ABQ1P481</accession>
<evidence type="ECO:0000256" key="6">
    <source>
        <dbReference type="ARBA" id="ARBA00022771"/>
    </source>
</evidence>
<evidence type="ECO:0000256" key="9">
    <source>
        <dbReference type="ARBA" id="ARBA00023125"/>
    </source>
</evidence>
<name>A0ABQ1P481_9MICC</name>
<comment type="caution">
    <text evidence="17">The sequence shown here is derived from an EMBL/GenBank/DDBJ whole genome shotgun (WGS) entry which is preliminary data.</text>
</comment>
<dbReference type="Gene3D" id="1.10.8.50">
    <property type="match status" value="1"/>
</dbReference>
<keyword evidence="7" id="KW-0378">Hydrolase</keyword>
<dbReference type="Pfam" id="PF01149">
    <property type="entry name" value="Fapy_DNA_glyco"/>
    <property type="match status" value="1"/>
</dbReference>
<evidence type="ECO:0000256" key="11">
    <source>
        <dbReference type="ARBA" id="ARBA00023239"/>
    </source>
</evidence>
<evidence type="ECO:0000256" key="7">
    <source>
        <dbReference type="ARBA" id="ARBA00022801"/>
    </source>
</evidence>
<dbReference type="InterPro" id="IPR044090">
    <property type="entry name" value="Nei2_N"/>
</dbReference>
<organism evidence="17 18">
    <name type="scientific">Tersicoccus solisilvae</name>
    <dbReference type="NCBI Taxonomy" id="1882339"/>
    <lineage>
        <taxon>Bacteria</taxon>
        <taxon>Bacillati</taxon>
        <taxon>Actinomycetota</taxon>
        <taxon>Actinomycetes</taxon>
        <taxon>Micrococcales</taxon>
        <taxon>Micrococcaceae</taxon>
        <taxon>Tersicoccus</taxon>
    </lineage>
</organism>
<keyword evidence="17" id="KW-0255">Endonuclease</keyword>
<keyword evidence="13" id="KW-0326">Glycosidase</keyword>
<keyword evidence="4" id="KW-0479">Metal-binding</keyword>
<dbReference type="SUPFAM" id="SSF46946">
    <property type="entry name" value="S13-like H2TH domain"/>
    <property type="match status" value="1"/>
</dbReference>
<keyword evidence="8" id="KW-0862">Zinc</keyword>